<dbReference type="InterPro" id="IPR001867">
    <property type="entry name" value="OmpR/PhoB-type_DNA-bd"/>
</dbReference>
<dbReference type="CDD" id="cd17594">
    <property type="entry name" value="REC_OmpR_VirG"/>
    <property type="match status" value="1"/>
</dbReference>
<evidence type="ECO:0000256" key="6">
    <source>
        <dbReference type="PROSITE-ProRule" id="PRU00169"/>
    </source>
</evidence>
<evidence type="ECO:0000256" key="5">
    <source>
        <dbReference type="ARBA" id="ARBA00023163"/>
    </source>
</evidence>
<dbReference type="SMART" id="SM00448">
    <property type="entry name" value="REC"/>
    <property type="match status" value="1"/>
</dbReference>
<keyword evidence="4 7" id="KW-0238">DNA-binding</keyword>
<comment type="caution">
    <text evidence="10">The sequence shown here is derived from an EMBL/GenBank/DDBJ whole genome shotgun (WGS) entry which is preliminary data.</text>
</comment>
<evidence type="ECO:0000256" key="2">
    <source>
        <dbReference type="ARBA" id="ARBA00023012"/>
    </source>
</evidence>
<dbReference type="InterPro" id="IPR016032">
    <property type="entry name" value="Sig_transdc_resp-reg_C-effctor"/>
</dbReference>
<keyword evidence="5" id="KW-0804">Transcription</keyword>
<dbReference type="Gene3D" id="6.10.250.690">
    <property type="match status" value="1"/>
</dbReference>
<name>A0ABT7K656_9HYPH</name>
<dbReference type="CDD" id="cd00383">
    <property type="entry name" value="trans_reg_C"/>
    <property type="match status" value="1"/>
</dbReference>
<protein>
    <submittedName>
        <fullName evidence="10">Response regulator</fullName>
    </submittedName>
</protein>
<dbReference type="EMBL" id="JARFYM010000055">
    <property type="protein sequence ID" value="MDL2403652.1"/>
    <property type="molecule type" value="Genomic_DNA"/>
</dbReference>
<evidence type="ECO:0000256" key="1">
    <source>
        <dbReference type="ARBA" id="ARBA00022553"/>
    </source>
</evidence>
<dbReference type="SMART" id="SM00862">
    <property type="entry name" value="Trans_reg_C"/>
    <property type="match status" value="1"/>
</dbReference>
<dbReference type="Pfam" id="PF00486">
    <property type="entry name" value="Trans_reg_C"/>
    <property type="match status" value="1"/>
</dbReference>
<dbReference type="Pfam" id="PF00072">
    <property type="entry name" value="Response_reg"/>
    <property type="match status" value="1"/>
</dbReference>
<dbReference type="InterPro" id="IPR039420">
    <property type="entry name" value="WalR-like"/>
</dbReference>
<dbReference type="InterPro" id="IPR011006">
    <property type="entry name" value="CheY-like_superfamily"/>
</dbReference>
<dbReference type="RefSeq" id="WP_285873119.1">
    <property type="nucleotide sequence ID" value="NZ_JARFYM010000055.1"/>
</dbReference>
<dbReference type="PANTHER" id="PTHR48111:SF4">
    <property type="entry name" value="DNA-BINDING DUAL TRANSCRIPTIONAL REGULATOR OMPR"/>
    <property type="match status" value="1"/>
</dbReference>
<reference evidence="10" key="1">
    <citation type="submission" date="2023-06" db="EMBL/GenBank/DDBJ databases">
        <title>Phylogenetic Diversity of Rhizobium strains.</title>
        <authorList>
            <person name="Moura F.T."/>
            <person name="Helene L.C.F."/>
            <person name="Hungria M."/>
        </authorList>
    </citation>
    <scope>NUCLEOTIDE SEQUENCE</scope>
    <source>
        <strain evidence="10">CCGE526</strain>
    </source>
</reference>
<dbReference type="SUPFAM" id="SSF46894">
    <property type="entry name" value="C-terminal effector domain of the bipartite response regulators"/>
    <property type="match status" value="1"/>
</dbReference>
<dbReference type="Proteomes" id="UP001172645">
    <property type="component" value="Unassembled WGS sequence"/>
</dbReference>
<feature type="domain" description="Response regulatory" evidence="8">
    <location>
        <begin position="3"/>
        <end position="117"/>
    </location>
</feature>
<dbReference type="Gene3D" id="3.40.50.2300">
    <property type="match status" value="1"/>
</dbReference>
<evidence type="ECO:0000259" key="9">
    <source>
        <dbReference type="PROSITE" id="PS51755"/>
    </source>
</evidence>
<feature type="modified residue" description="4-aspartylphosphate" evidence="6">
    <location>
        <position position="52"/>
    </location>
</feature>
<dbReference type="PANTHER" id="PTHR48111">
    <property type="entry name" value="REGULATOR OF RPOS"/>
    <property type="match status" value="1"/>
</dbReference>
<keyword evidence="3" id="KW-0805">Transcription regulation</keyword>
<dbReference type="InterPro" id="IPR001789">
    <property type="entry name" value="Sig_transdc_resp-reg_receiver"/>
</dbReference>
<dbReference type="PROSITE" id="PS51755">
    <property type="entry name" value="OMPR_PHOB"/>
    <property type="match status" value="1"/>
</dbReference>
<evidence type="ECO:0000256" key="3">
    <source>
        <dbReference type="ARBA" id="ARBA00023015"/>
    </source>
</evidence>
<feature type="domain" description="OmpR/PhoB-type" evidence="9">
    <location>
        <begin position="129"/>
        <end position="229"/>
    </location>
</feature>
<organism evidence="10 11">
    <name type="scientific">Rhizobium mayense</name>
    <dbReference type="NCBI Taxonomy" id="1312184"/>
    <lineage>
        <taxon>Bacteria</taxon>
        <taxon>Pseudomonadati</taxon>
        <taxon>Pseudomonadota</taxon>
        <taxon>Alphaproteobacteria</taxon>
        <taxon>Hyphomicrobiales</taxon>
        <taxon>Rhizobiaceae</taxon>
        <taxon>Rhizobium/Agrobacterium group</taxon>
        <taxon>Rhizobium</taxon>
    </lineage>
</organism>
<dbReference type="InterPro" id="IPR036388">
    <property type="entry name" value="WH-like_DNA-bd_sf"/>
</dbReference>
<evidence type="ECO:0000259" key="8">
    <source>
        <dbReference type="PROSITE" id="PS50110"/>
    </source>
</evidence>
<evidence type="ECO:0000313" key="10">
    <source>
        <dbReference type="EMBL" id="MDL2403652.1"/>
    </source>
</evidence>
<gene>
    <name evidence="10" type="ORF">PY649_32785</name>
</gene>
<accession>A0ABT7K656</accession>
<evidence type="ECO:0000256" key="7">
    <source>
        <dbReference type="PROSITE-ProRule" id="PRU01091"/>
    </source>
</evidence>
<feature type="DNA-binding region" description="OmpR/PhoB-type" evidence="7">
    <location>
        <begin position="129"/>
        <end position="229"/>
    </location>
</feature>
<dbReference type="SUPFAM" id="SSF52172">
    <property type="entry name" value="CheY-like"/>
    <property type="match status" value="1"/>
</dbReference>
<keyword evidence="2" id="KW-0902">Two-component regulatory system</keyword>
<evidence type="ECO:0000256" key="4">
    <source>
        <dbReference type="ARBA" id="ARBA00023125"/>
    </source>
</evidence>
<sequence>MKHMIVVDDDSKLRGLLIDYLSQHAFRVTGVKDSYQLGQVLQTETVDLVMVDLNLGHEDGLEIVRTLSGKSDAPIIIISGNRLEETDKVVGLELGATDYITKPFGLRELLARVRAALRVRPVATDRKDRKIYSFAGWSLNVKKRQLLAANENEVKLTASEFNLLVAFLKSPLQVLSREQLLAASRVHDEEIFDRSIDVLILRLRRKLETDPSSPQMIRTERGAGYIFDTEVTVEERARAK</sequence>
<dbReference type="NCBIfam" id="NF010430">
    <property type="entry name" value="PRK13856.1"/>
    <property type="match status" value="1"/>
</dbReference>
<keyword evidence="11" id="KW-1185">Reference proteome</keyword>
<dbReference type="Gene3D" id="1.10.10.10">
    <property type="entry name" value="Winged helix-like DNA-binding domain superfamily/Winged helix DNA-binding domain"/>
    <property type="match status" value="1"/>
</dbReference>
<evidence type="ECO:0000313" key="11">
    <source>
        <dbReference type="Proteomes" id="UP001172645"/>
    </source>
</evidence>
<keyword evidence="1 6" id="KW-0597">Phosphoprotein</keyword>
<dbReference type="PROSITE" id="PS50110">
    <property type="entry name" value="RESPONSE_REGULATORY"/>
    <property type="match status" value="1"/>
</dbReference>
<proteinExistence type="predicted"/>